<organism evidence="1 2">
    <name type="scientific">Roseibium aggregatum</name>
    <dbReference type="NCBI Taxonomy" id="187304"/>
    <lineage>
        <taxon>Bacteria</taxon>
        <taxon>Pseudomonadati</taxon>
        <taxon>Pseudomonadota</taxon>
        <taxon>Alphaproteobacteria</taxon>
        <taxon>Hyphomicrobiales</taxon>
        <taxon>Stappiaceae</taxon>
        <taxon>Roseibium</taxon>
    </lineage>
</organism>
<accession>A0A926P255</accession>
<reference evidence="1" key="1">
    <citation type="submission" date="2020-05" db="EMBL/GenBank/DDBJ databases">
        <title>Identification of trans-AT polyketide cluster in two marine bacteria, producers of a novel glutaramide-containing polyketide sesbanimide D and analogs.</title>
        <authorList>
            <person name="Kacar D."/>
            <person name="Rodriguez P."/>
            <person name="Canedo L."/>
            <person name="Gonzalez E."/>
            <person name="Galan B."/>
            <person name="De La Calle F."/>
            <person name="Garcia J.L."/>
        </authorList>
    </citation>
    <scope>NUCLEOTIDE SEQUENCE</scope>
    <source>
        <strain evidence="1">PHM038</strain>
    </source>
</reference>
<dbReference type="RefSeq" id="WP_190292416.1">
    <property type="nucleotide sequence ID" value="NZ_JABFCZ010000016.1"/>
</dbReference>
<dbReference type="EMBL" id="JABFCZ010000016">
    <property type="protein sequence ID" value="MBD1547663.1"/>
    <property type="molecule type" value="Genomic_DNA"/>
</dbReference>
<evidence type="ECO:0000313" key="2">
    <source>
        <dbReference type="Proteomes" id="UP000598467"/>
    </source>
</evidence>
<sequence>MSAPMTFFQTLRMERRPLALLAMLAVGLRVTVIMIGLALSPEVAASGLGILCQPSVQDGDSLPSPTPHDPAHCICGPACIHFGHFTATPADDTVWKVAIRTESGKLPLPADGWQDPAILREQTPIRAPPLSLT</sequence>
<protein>
    <recommendedName>
        <fullName evidence="3">DUF2946 family protein</fullName>
    </recommendedName>
</protein>
<dbReference type="AlphaFoldDB" id="A0A926P255"/>
<proteinExistence type="predicted"/>
<evidence type="ECO:0008006" key="3">
    <source>
        <dbReference type="Google" id="ProtNLM"/>
    </source>
</evidence>
<gene>
    <name evidence="1" type="ORF">HK439_15450</name>
</gene>
<comment type="caution">
    <text evidence="1">The sequence shown here is derived from an EMBL/GenBank/DDBJ whole genome shotgun (WGS) entry which is preliminary data.</text>
</comment>
<evidence type="ECO:0000313" key="1">
    <source>
        <dbReference type="EMBL" id="MBD1547663.1"/>
    </source>
</evidence>
<dbReference type="Proteomes" id="UP000598467">
    <property type="component" value="Unassembled WGS sequence"/>
</dbReference>
<name>A0A926P255_9HYPH</name>